<dbReference type="Pfam" id="PF13505">
    <property type="entry name" value="OMP_b-brl"/>
    <property type="match status" value="1"/>
</dbReference>
<dbReference type="InterPro" id="IPR027385">
    <property type="entry name" value="Beta-barrel_OMP"/>
</dbReference>
<protein>
    <submittedName>
        <fullName evidence="8">Porin family protein</fullName>
    </submittedName>
</protein>
<evidence type="ECO:0000313" key="9">
    <source>
        <dbReference type="Proteomes" id="UP000324758"/>
    </source>
</evidence>
<evidence type="ECO:0000313" key="8">
    <source>
        <dbReference type="EMBL" id="TYL87091.1"/>
    </source>
</evidence>
<evidence type="ECO:0000256" key="6">
    <source>
        <dbReference type="SAM" id="SignalP"/>
    </source>
</evidence>
<dbReference type="Proteomes" id="UP000324758">
    <property type="component" value="Unassembled WGS sequence"/>
</dbReference>
<organism evidence="8 9">
    <name type="scientific">Bradyrhizobium rifense</name>
    <dbReference type="NCBI Taxonomy" id="515499"/>
    <lineage>
        <taxon>Bacteria</taxon>
        <taxon>Pseudomonadati</taxon>
        <taxon>Pseudomonadota</taxon>
        <taxon>Alphaproteobacteria</taxon>
        <taxon>Hyphomicrobiales</taxon>
        <taxon>Nitrobacteraceae</taxon>
        <taxon>Bradyrhizobium</taxon>
    </lineage>
</organism>
<evidence type="ECO:0000256" key="5">
    <source>
        <dbReference type="ARBA" id="ARBA00038306"/>
    </source>
</evidence>
<comment type="subcellular location">
    <subcellularLocation>
        <location evidence="1">Cell outer membrane</location>
    </subcellularLocation>
</comment>
<comment type="similarity">
    <text evidence="5">Belongs to the Omp25/RopB family.</text>
</comment>
<keyword evidence="3" id="KW-0472">Membrane</keyword>
<name>A0A5D3KC00_9BRAD</name>
<dbReference type="Gene3D" id="2.40.160.20">
    <property type="match status" value="1"/>
</dbReference>
<dbReference type="AlphaFoldDB" id="A0A5D3KC00"/>
<gene>
    <name evidence="8" type="ORF">FXB40_40780</name>
</gene>
<dbReference type="SUPFAM" id="SSF56925">
    <property type="entry name" value="OMPA-like"/>
    <property type="match status" value="1"/>
</dbReference>
<evidence type="ECO:0000256" key="3">
    <source>
        <dbReference type="ARBA" id="ARBA00023136"/>
    </source>
</evidence>
<dbReference type="PANTHER" id="PTHR34001:SF3">
    <property type="entry name" value="BLL7405 PROTEIN"/>
    <property type="match status" value="1"/>
</dbReference>
<feature type="signal peptide" evidence="6">
    <location>
        <begin position="1"/>
        <end position="22"/>
    </location>
</feature>
<evidence type="ECO:0000256" key="1">
    <source>
        <dbReference type="ARBA" id="ARBA00004442"/>
    </source>
</evidence>
<dbReference type="InterPro" id="IPR011250">
    <property type="entry name" value="OMP/PagP_B-barrel"/>
</dbReference>
<keyword evidence="9" id="KW-1185">Reference proteome</keyword>
<feature type="domain" description="Outer membrane protein beta-barrel" evidence="7">
    <location>
        <begin position="31"/>
        <end position="208"/>
    </location>
</feature>
<keyword evidence="4" id="KW-0998">Cell outer membrane</keyword>
<feature type="chain" id="PRO_5023019309" evidence="6">
    <location>
        <begin position="23"/>
        <end position="251"/>
    </location>
</feature>
<dbReference type="EMBL" id="VSSS01000076">
    <property type="protein sequence ID" value="TYL87091.1"/>
    <property type="molecule type" value="Genomic_DNA"/>
</dbReference>
<keyword evidence="2 6" id="KW-0732">Signal</keyword>
<dbReference type="RefSeq" id="WP_148777912.1">
    <property type="nucleotide sequence ID" value="NZ_VSSS01000076.1"/>
</dbReference>
<comment type="caution">
    <text evidence="8">The sequence shown here is derived from an EMBL/GenBank/DDBJ whole genome shotgun (WGS) entry which is preliminary data.</text>
</comment>
<sequence length="251" mass="26278">MKIWAVAAISLFAFGALAPAVAADLPLYSKAPVAPVPALEWTGVYGGLNGGGGLGHACWSVVGLGGVAIDPAVGEGCHNASGGTVGAQLGYRWQKAHWVLGVEGQGNWADFKGNNVSLVLAPLNNRTRIDSFGLFTGQLGYTVNSLLFYGKAGAAVAHDKYDEFIPGVGVVSNTLSQTRWGYSAGFGVEYAFAENWSVGGEYDHLFLGHHGGDLASSILVPPGRTERIGQDVDIGLIRVNYRWGGPVVAKY</sequence>
<evidence type="ECO:0000256" key="2">
    <source>
        <dbReference type="ARBA" id="ARBA00022729"/>
    </source>
</evidence>
<accession>A0A5D3KC00</accession>
<dbReference type="PANTHER" id="PTHR34001">
    <property type="entry name" value="BLL7405 PROTEIN"/>
    <property type="match status" value="1"/>
</dbReference>
<dbReference type="GO" id="GO:0009279">
    <property type="term" value="C:cell outer membrane"/>
    <property type="evidence" value="ECO:0007669"/>
    <property type="project" value="UniProtKB-SubCell"/>
</dbReference>
<proteinExistence type="inferred from homology"/>
<evidence type="ECO:0000256" key="4">
    <source>
        <dbReference type="ARBA" id="ARBA00023237"/>
    </source>
</evidence>
<reference evidence="8 9" key="1">
    <citation type="submission" date="2019-08" db="EMBL/GenBank/DDBJ databases">
        <title>Bradyrhizobium hipponensis sp. nov., a rhizobium isolated from a Lupinus angustifolius root nodule in Tunisia.</title>
        <authorList>
            <person name="Off K."/>
            <person name="Rejili M."/>
            <person name="Mars M."/>
            <person name="Brachmann A."/>
            <person name="Marin M."/>
        </authorList>
    </citation>
    <scope>NUCLEOTIDE SEQUENCE [LARGE SCALE GENOMIC DNA]</scope>
    <source>
        <strain evidence="8 9">CTAW71</strain>
    </source>
</reference>
<evidence type="ECO:0000259" key="7">
    <source>
        <dbReference type="Pfam" id="PF13505"/>
    </source>
</evidence>
<dbReference type="OrthoDB" id="8016903at2"/>
<dbReference type="InterPro" id="IPR051692">
    <property type="entry name" value="OMP-like"/>
</dbReference>